<comment type="caution">
    <text evidence="2">The sequence shown here is derived from an EMBL/GenBank/DDBJ whole genome shotgun (WGS) entry which is preliminary data.</text>
</comment>
<reference evidence="2" key="1">
    <citation type="submission" date="2019-12" db="EMBL/GenBank/DDBJ databases">
        <title>Ruegeria JWLKs population differentiation of coral mucus and skeleton niches.</title>
        <authorList>
            <person name="Luo D."/>
        </authorList>
    </citation>
    <scope>NUCLEOTIDE SEQUENCE</scope>
    <source>
        <strain evidence="2">HKCCD6181</strain>
    </source>
</reference>
<evidence type="ECO:0000313" key="3">
    <source>
        <dbReference type="Proteomes" id="UP000597886"/>
    </source>
</evidence>
<name>A0AA90YWL6_9RHOB</name>
<dbReference type="EMBL" id="WVRA01000014">
    <property type="protein sequence ID" value="NOE20821.1"/>
    <property type="molecule type" value="Genomic_DNA"/>
</dbReference>
<dbReference type="Proteomes" id="UP000597886">
    <property type="component" value="Unassembled WGS sequence"/>
</dbReference>
<proteinExistence type="predicted"/>
<gene>
    <name evidence="2" type="ORF">GS634_22045</name>
</gene>
<organism evidence="2 3">
    <name type="scientific">Ruegeria atlantica</name>
    <dbReference type="NCBI Taxonomy" id="81569"/>
    <lineage>
        <taxon>Bacteria</taxon>
        <taxon>Pseudomonadati</taxon>
        <taxon>Pseudomonadota</taxon>
        <taxon>Alphaproteobacteria</taxon>
        <taxon>Rhodobacterales</taxon>
        <taxon>Roseobacteraceae</taxon>
        <taxon>Ruegeria</taxon>
    </lineage>
</organism>
<evidence type="ECO:0000313" key="2">
    <source>
        <dbReference type="EMBL" id="NOE20821.1"/>
    </source>
</evidence>
<accession>A0AA90YWL6</accession>
<dbReference type="RefSeq" id="WP_171331904.1">
    <property type="nucleotide sequence ID" value="NZ_WVRA01000014.1"/>
</dbReference>
<evidence type="ECO:0000256" key="1">
    <source>
        <dbReference type="SAM" id="MobiDB-lite"/>
    </source>
</evidence>
<feature type="compositionally biased region" description="Basic and acidic residues" evidence="1">
    <location>
        <begin position="7"/>
        <end position="51"/>
    </location>
</feature>
<dbReference type="AlphaFoldDB" id="A0AA90YWL6"/>
<feature type="region of interest" description="Disordered" evidence="1">
    <location>
        <begin position="1"/>
        <end position="51"/>
    </location>
</feature>
<sequence>MAKKQPKHDVIEGMKGSEQHHPLKNQPGEKGDSDHMDTKAKEDQGEGKDKD</sequence>
<protein>
    <submittedName>
        <fullName evidence="2">Uncharacterized protein</fullName>
    </submittedName>
</protein>